<feature type="region of interest" description="Disordered" evidence="1">
    <location>
        <begin position="84"/>
        <end position="107"/>
    </location>
</feature>
<dbReference type="AlphaFoldDB" id="A0AAD7SY27"/>
<evidence type="ECO:0000313" key="3">
    <source>
        <dbReference type="Proteomes" id="UP001221898"/>
    </source>
</evidence>
<dbReference type="EMBL" id="JAINUG010000025">
    <property type="protein sequence ID" value="KAJ8410770.1"/>
    <property type="molecule type" value="Genomic_DNA"/>
</dbReference>
<evidence type="ECO:0000313" key="2">
    <source>
        <dbReference type="EMBL" id="KAJ8410770.1"/>
    </source>
</evidence>
<accession>A0AAD7SY27</accession>
<dbReference type="Proteomes" id="UP001221898">
    <property type="component" value="Unassembled WGS sequence"/>
</dbReference>
<gene>
    <name evidence="2" type="ORF">AAFF_G00187270</name>
</gene>
<organism evidence="2 3">
    <name type="scientific">Aldrovandia affinis</name>
    <dbReference type="NCBI Taxonomy" id="143900"/>
    <lineage>
        <taxon>Eukaryota</taxon>
        <taxon>Metazoa</taxon>
        <taxon>Chordata</taxon>
        <taxon>Craniata</taxon>
        <taxon>Vertebrata</taxon>
        <taxon>Euteleostomi</taxon>
        <taxon>Actinopterygii</taxon>
        <taxon>Neopterygii</taxon>
        <taxon>Teleostei</taxon>
        <taxon>Notacanthiformes</taxon>
        <taxon>Halosauridae</taxon>
        <taxon>Aldrovandia</taxon>
    </lineage>
</organism>
<keyword evidence="3" id="KW-1185">Reference proteome</keyword>
<name>A0AAD7SY27_9TELE</name>
<reference evidence="2" key="1">
    <citation type="journal article" date="2023" name="Science">
        <title>Genome structures resolve the early diversification of teleost fishes.</title>
        <authorList>
            <person name="Parey E."/>
            <person name="Louis A."/>
            <person name="Montfort J."/>
            <person name="Bouchez O."/>
            <person name="Roques C."/>
            <person name="Iampietro C."/>
            <person name="Lluch J."/>
            <person name="Castinel A."/>
            <person name="Donnadieu C."/>
            <person name="Desvignes T."/>
            <person name="Floi Bucao C."/>
            <person name="Jouanno E."/>
            <person name="Wen M."/>
            <person name="Mejri S."/>
            <person name="Dirks R."/>
            <person name="Jansen H."/>
            <person name="Henkel C."/>
            <person name="Chen W.J."/>
            <person name="Zahm M."/>
            <person name="Cabau C."/>
            <person name="Klopp C."/>
            <person name="Thompson A.W."/>
            <person name="Robinson-Rechavi M."/>
            <person name="Braasch I."/>
            <person name="Lecointre G."/>
            <person name="Bobe J."/>
            <person name="Postlethwait J.H."/>
            <person name="Berthelot C."/>
            <person name="Roest Crollius H."/>
            <person name="Guiguen Y."/>
        </authorList>
    </citation>
    <scope>NUCLEOTIDE SEQUENCE</scope>
    <source>
        <strain evidence="2">NC1722</strain>
    </source>
</reference>
<proteinExistence type="predicted"/>
<comment type="caution">
    <text evidence="2">The sequence shown here is derived from an EMBL/GenBank/DDBJ whole genome shotgun (WGS) entry which is preliminary data.</text>
</comment>
<sequence length="107" mass="11552">MLHQRRRDDSCPGTSRTEVEADSCGAASGMCSRVWAGVVGVLHRSVHFLFQHARHQPGRGPRTKVRGSNMTSVVPPSELLISNQHGFSGFPNQAGVGKKATDRKADS</sequence>
<protein>
    <submittedName>
        <fullName evidence="2">Uncharacterized protein</fullName>
    </submittedName>
</protein>
<evidence type="ECO:0000256" key="1">
    <source>
        <dbReference type="SAM" id="MobiDB-lite"/>
    </source>
</evidence>